<comment type="function">
    <text evidence="11">DNA-dependent RNA polymerase catalyzes the transcription of DNA into RNA using the four ribonucleoside triphosphates as substrates.</text>
</comment>
<feature type="region of interest" description="Alpha N-terminal domain (alpha-NTD)" evidence="11">
    <location>
        <begin position="1"/>
        <end position="238"/>
    </location>
</feature>
<dbReference type="NCBIfam" id="NF003513">
    <property type="entry name" value="PRK05182.1-2"/>
    <property type="match status" value="1"/>
</dbReference>
<keyword evidence="7 11" id="KW-0804">Transcription</keyword>
<evidence type="ECO:0000256" key="8">
    <source>
        <dbReference type="ARBA" id="ARBA00032524"/>
    </source>
</evidence>
<accession>E9SA34</accession>
<evidence type="ECO:0000256" key="5">
    <source>
        <dbReference type="ARBA" id="ARBA00022679"/>
    </source>
</evidence>
<dbReference type="NCBIfam" id="TIGR02027">
    <property type="entry name" value="rpoA"/>
    <property type="match status" value="1"/>
</dbReference>
<keyword evidence="6 11" id="KW-0548">Nucleotidyltransferase</keyword>
<dbReference type="InterPro" id="IPR036643">
    <property type="entry name" value="RNApol_insert_sf"/>
</dbReference>
<evidence type="ECO:0000256" key="10">
    <source>
        <dbReference type="ARBA" id="ARBA00048552"/>
    </source>
</evidence>
<dbReference type="Pfam" id="PF01000">
    <property type="entry name" value="RNA_pol_A_bac"/>
    <property type="match status" value="1"/>
</dbReference>
<evidence type="ECO:0000256" key="9">
    <source>
        <dbReference type="ARBA" id="ARBA00033070"/>
    </source>
</evidence>
<evidence type="ECO:0000256" key="2">
    <source>
        <dbReference type="ARBA" id="ARBA00012418"/>
    </source>
</evidence>
<comment type="catalytic activity">
    <reaction evidence="10 11">
        <text>RNA(n) + a ribonucleoside 5'-triphosphate = RNA(n+1) + diphosphate</text>
        <dbReference type="Rhea" id="RHEA:21248"/>
        <dbReference type="Rhea" id="RHEA-COMP:14527"/>
        <dbReference type="Rhea" id="RHEA-COMP:17342"/>
        <dbReference type="ChEBI" id="CHEBI:33019"/>
        <dbReference type="ChEBI" id="CHEBI:61557"/>
        <dbReference type="ChEBI" id="CHEBI:140395"/>
        <dbReference type="EC" id="2.7.7.6"/>
    </reaction>
</comment>
<dbReference type="GO" id="GO:0003899">
    <property type="term" value="F:DNA-directed RNA polymerase activity"/>
    <property type="evidence" value="ECO:0007669"/>
    <property type="project" value="UniProtKB-UniRule"/>
</dbReference>
<feature type="region of interest" description="Alpha C-terminal domain (alpha-CTD)" evidence="11">
    <location>
        <begin position="255"/>
        <end position="326"/>
    </location>
</feature>
<dbReference type="Gene3D" id="3.30.1360.10">
    <property type="entry name" value="RNA polymerase, RBP11-like subunit"/>
    <property type="match status" value="1"/>
</dbReference>
<evidence type="ECO:0000256" key="11">
    <source>
        <dbReference type="HAMAP-Rule" id="MF_00059"/>
    </source>
</evidence>
<dbReference type="InterPro" id="IPR011260">
    <property type="entry name" value="RNAP_asu_C"/>
</dbReference>
<dbReference type="AlphaFoldDB" id="E9SA34"/>
<dbReference type="eggNOG" id="COG0202">
    <property type="taxonomic scope" value="Bacteria"/>
</dbReference>
<dbReference type="GO" id="GO:0006351">
    <property type="term" value="P:DNA-templated transcription"/>
    <property type="evidence" value="ECO:0007669"/>
    <property type="project" value="UniProtKB-UniRule"/>
</dbReference>
<comment type="similarity">
    <text evidence="1 11">Belongs to the RNA polymerase alpha chain family.</text>
</comment>
<dbReference type="InterPro" id="IPR011262">
    <property type="entry name" value="DNA-dir_RNA_pol_insert"/>
</dbReference>
<dbReference type="GO" id="GO:0005737">
    <property type="term" value="C:cytoplasm"/>
    <property type="evidence" value="ECO:0007669"/>
    <property type="project" value="UniProtKB-ARBA"/>
</dbReference>
<dbReference type="CDD" id="cd06928">
    <property type="entry name" value="RNAP_alpha_NTD"/>
    <property type="match status" value="1"/>
</dbReference>
<evidence type="ECO:0000313" key="14">
    <source>
        <dbReference type="Proteomes" id="UP000004259"/>
    </source>
</evidence>
<evidence type="ECO:0000313" key="13">
    <source>
        <dbReference type="EMBL" id="EGC03832.1"/>
    </source>
</evidence>
<dbReference type="Gene3D" id="2.170.120.12">
    <property type="entry name" value="DNA-directed RNA polymerase, insert domain"/>
    <property type="match status" value="1"/>
</dbReference>
<evidence type="ECO:0000256" key="4">
    <source>
        <dbReference type="ARBA" id="ARBA00022478"/>
    </source>
</evidence>
<dbReference type="GO" id="GO:0000428">
    <property type="term" value="C:DNA-directed RNA polymerase complex"/>
    <property type="evidence" value="ECO:0007669"/>
    <property type="project" value="UniProtKB-KW"/>
</dbReference>
<reference evidence="13 14" key="1">
    <citation type="submission" date="2011-02" db="EMBL/GenBank/DDBJ databases">
        <authorList>
            <person name="Nelson K.E."/>
            <person name="Sutton G."/>
            <person name="Torralba M."/>
            <person name="Durkin S."/>
            <person name="Harkins D."/>
            <person name="Montgomery R."/>
            <person name="Ziemer C."/>
            <person name="Klaassens E."/>
            <person name="Ocuiv P."/>
            <person name="Morrison M."/>
        </authorList>
    </citation>
    <scope>NUCLEOTIDE SEQUENCE [LARGE SCALE GENOMIC DNA]</scope>
    <source>
        <strain evidence="13 14">8</strain>
    </source>
</reference>
<proteinExistence type="inferred from homology"/>
<dbReference type="GO" id="GO:0003677">
    <property type="term" value="F:DNA binding"/>
    <property type="evidence" value="ECO:0007669"/>
    <property type="project" value="UniProtKB-UniRule"/>
</dbReference>
<dbReference type="HAMAP" id="MF_00059">
    <property type="entry name" value="RNApol_bact_RpoA"/>
    <property type="match status" value="1"/>
</dbReference>
<name>E9SA34_RUMAL</name>
<feature type="domain" description="DNA-directed RNA polymerase RpoA/D/Rpb3-type" evidence="12">
    <location>
        <begin position="28"/>
        <end position="237"/>
    </location>
</feature>
<dbReference type="SUPFAM" id="SSF47789">
    <property type="entry name" value="C-terminal domain of RNA polymerase alpha subunit"/>
    <property type="match status" value="1"/>
</dbReference>
<dbReference type="FunFam" id="1.10.150.20:FF:000001">
    <property type="entry name" value="DNA-directed RNA polymerase subunit alpha"/>
    <property type="match status" value="1"/>
</dbReference>
<keyword evidence="5 11" id="KW-0808">Transferase</keyword>
<comment type="caution">
    <text evidence="13">The sequence shown here is derived from an EMBL/GenBank/DDBJ whole genome shotgun (WGS) entry which is preliminary data.</text>
</comment>
<comment type="subunit">
    <text evidence="11">Homodimer. The RNAP catalytic core consists of 2 alpha, 1 beta, 1 beta' and 1 omega subunit. When a sigma factor is associated with the core the holoenzyme is formed, which can initiate transcription.</text>
</comment>
<gene>
    <name evidence="11" type="primary">rpoA</name>
    <name evidence="13" type="ORF">CUS_6485</name>
</gene>
<dbReference type="Proteomes" id="UP000004259">
    <property type="component" value="Unassembled WGS sequence"/>
</dbReference>
<dbReference type="InterPro" id="IPR011263">
    <property type="entry name" value="DNA-dir_RNA_pol_RpoA/D/Rpb3"/>
</dbReference>
<evidence type="ECO:0000256" key="7">
    <source>
        <dbReference type="ARBA" id="ARBA00023163"/>
    </source>
</evidence>
<dbReference type="FunFam" id="2.170.120.12:FF:000001">
    <property type="entry name" value="DNA-directed RNA polymerase subunit alpha"/>
    <property type="match status" value="1"/>
</dbReference>
<dbReference type="Pfam" id="PF03118">
    <property type="entry name" value="RNA_pol_A_CTD"/>
    <property type="match status" value="1"/>
</dbReference>
<evidence type="ECO:0000256" key="3">
    <source>
        <dbReference type="ARBA" id="ARBA00015972"/>
    </source>
</evidence>
<dbReference type="SUPFAM" id="SSF56553">
    <property type="entry name" value="Insert subdomain of RNA polymerase alpha subunit"/>
    <property type="match status" value="1"/>
</dbReference>
<dbReference type="SUPFAM" id="SSF55257">
    <property type="entry name" value="RBP11-like subunits of RNA polymerase"/>
    <property type="match status" value="1"/>
</dbReference>
<sequence>MKTGGLLMLEKIEKPKIETPELKSNGTYGKFILEPLERGYGITLGNSLRRVLLSSLPGVAVTSVKIDGVHHELSTIPGVKEDVTEIILNLKGLTAKLYGEGPKTIYIEAEGECVVTAGDIKADSEVDILVPDMHIATLGAGAKLYMEITIDRGRGYVSAEKNKSLMQNAPIGIIAVDSIYSPVLKVNYTVDNTRVGHITDFDKLTLEVWTDGTISAKEAVSMAAKLLNEHLNPFVDLSEEANVVEIMVEKDDQSQAKVLEMTIEELDLSVRSFNCLKRAGINTVNDLIEKSAEEMMKVRNLGKKSFDEVKEKLHSLGYELNSEEDN</sequence>
<organism evidence="13 14">
    <name type="scientific">Ruminococcus albus 8</name>
    <dbReference type="NCBI Taxonomy" id="246199"/>
    <lineage>
        <taxon>Bacteria</taxon>
        <taxon>Bacillati</taxon>
        <taxon>Bacillota</taxon>
        <taxon>Clostridia</taxon>
        <taxon>Eubacteriales</taxon>
        <taxon>Oscillospiraceae</taxon>
        <taxon>Ruminococcus</taxon>
    </lineage>
</organism>
<evidence type="ECO:0000256" key="6">
    <source>
        <dbReference type="ARBA" id="ARBA00022695"/>
    </source>
</evidence>
<dbReference type="NCBIfam" id="NF003519">
    <property type="entry name" value="PRK05182.2-5"/>
    <property type="match status" value="1"/>
</dbReference>
<dbReference type="SMART" id="SM00662">
    <property type="entry name" value="RPOLD"/>
    <property type="match status" value="1"/>
</dbReference>
<dbReference type="InterPro" id="IPR036603">
    <property type="entry name" value="RBP11-like"/>
</dbReference>
<evidence type="ECO:0000259" key="12">
    <source>
        <dbReference type="SMART" id="SM00662"/>
    </source>
</evidence>
<dbReference type="Gene3D" id="1.10.150.20">
    <property type="entry name" value="5' to 3' exonuclease, C-terminal subdomain"/>
    <property type="match status" value="1"/>
</dbReference>
<keyword evidence="14" id="KW-1185">Reference proteome</keyword>
<keyword evidence="4 11" id="KW-0240">DNA-directed RNA polymerase</keyword>
<dbReference type="EMBL" id="ADKM02000050">
    <property type="protein sequence ID" value="EGC03832.1"/>
    <property type="molecule type" value="Genomic_DNA"/>
</dbReference>
<dbReference type="InterPro" id="IPR011773">
    <property type="entry name" value="DNA-dir_RpoA"/>
</dbReference>
<evidence type="ECO:0000256" key="1">
    <source>
        <dbReference type="ARBA" id="ARBA00007123"/>
    </source>
</evidence>
<dbReference type="GO" id="GO:0046983">
    <property type="term" value="F:protein dimerization activity"/>
    <property type="evidence" value="ECO:0007669"/>
    <property type="project" value="InterPro"/>
</dbReference>
<dbReference type="EC" id="2.7.7.6" evidence="2 11"/>
<dbReference type="STRING" id="246199.CUS_6485"/>
<protein>
    <recommendedName>
        <fullName evidence="3 11">DNA-directed RNA polymerase subunit alpha</fullName>
        <shortName evidence="11">RNAP subunit alpha</shortName>
        <ecNumber evidence="2 11">2.7.7.6</ecNumber>
    </recommendedName>
    <alternativeName>
        <fullName evidence="9 11">RNA polymerase subunit alpha</fullName>
    </alternativeName>
    <alternativeName>
        <fullName evidence="8 11">Transcriptase subunit alpha</fullName>
    </alternativeName>
</protein>
<dbReference type="Pfam" id="PF01193">
    <property type="entry name" value="RNA_pol_L"/>
    <property type="match status" value="1"/>
</dbReference>
<comment type="domain">
    <text evidence="11">The N-terminal domain is essential for RNAP assembly and basal transcription, whereas the C-terminal domain is involved in interaction with transcriptional regulators and with upstream promoter elements.</text>
</comment>
<dbReference type="NCBIfam" id="NF003515">
    <property type="entry name" value="PRK05182.2-1"/>
    <property type="match status" value="1"/>
</dbReference>